<keyword evidence="7" id="KW-0256">Endoplasmic reticulum</keyword>
<evidence type="ECO:0000313" key="17">
    <source>
        <dbReference type="Proteomes" id="UP000014760"/>
    </source>
</evidence>
<dbReference type="GO" id="GO:0042448">
    <property type="term" value="P:progesterone metabolic process"/>
    <property type="evidence" value="ECO:0007669"/>
    <property type="project" value="TreeGrafter"/>
</dbReference>
<keyword evidence="12" id="KW-0472">Membrane</keyword>
<keyword evidence="9 14" id="KW-0560">Oxidoreductase</keyword>
<keyword evidence="10 13" id="KW-0408">Iron</keyword>
<evidence type="ECO:0000256" key="1">
    <source>
        <dbReference type="ARBA" id="ARBA00001971"/>
    </source>
</evidence>
<sequence>MLFQVGVICLVLFLSWRYNQTRAWLKKFPQKKGLPVLRNFFQVQVKDHRIEKLFTEWSKELGGVFAVQILNKSFIVLNSFEAIHEALVEKGESFSGRPQQSSFRLRYNTRGFSDLVFTNPSPRWKLMRKSAHRHIRMFGSGLKRIEALNLSAIKELVSEFRRRGTKPFDPRNDIHSAIMNIMTSLLVNRKYKTTDEIFGYFIEMEKIGNENLTSSGKGVELDTFPWLRFFGNSTFKKLEHQRLTRDKLWKLVKDQVMEDFRQGDKNQAEGLAHVWFKLIEEEPLVEELNAKMSFSNLIIAGTSTTSNSFYMFLNILSQHPDLQSKLQEEVDSAVGPNRCVSLDDKSRMPLTHATVLEILRYTTVVPLGIPHASLTTTSISGLSIPPGVQVLNNLWALHHDDKFWEAPYEFKPERFLDADGDVVSASHPNRKHLMPFGAGPRVCVGEVLAIGRIFLLVATTSQVFNVDQGPVKVSCDARDYGHGLVLTSEDFEIKVNSRNDSLYVD</sequence>
<dbReference type="InterPro" id="IPR001128">
    <property type="entry name" value="Cyt_P450"/>
</dbReference>
<dbReference type="SUPFAM" id="SSF48264">
    <property type="entry name" value="Cytochrome P450"/>
    <property type="match status" value="1"/>
</dbReference>
<dbReference type="OrthoDB" id="1470350at2759"/>
<feature type="binding site" description="axial binding residue" evidence="13">
    <location>
        <position position="443"/>
    </location>
    <ligand>
        <name>heme</name>
        <dbReference type="ChEBI" id="CHEBI:30413"/>
    </ligand>
    <ligandPart>
        <name>Fe</name>
        <dbReference type="ChEBI" id="CHEBI:18248"/>
    </ligandPart>
</feature>
<dbReference type="InterPro" id="IPR036396">
    <property type="entry name" value="Cyt_P450_sf"/>
</dbReference>
<reference evidence="17" key="1">
    <citation type="submission" date="2012-12" db="EMBL/GenBank/DDBJ databases">
        <authorList>
            <person name="Hellsten U."/>
            <person name="Grimwood J."/>
            <person name="Chapman J.A."/>
            <person name="Shapiro H."/>
            <person name="Aerts A."/>
            <person name="Otillar R.P."/>
            <person name="Terry A.Y."/>
            <person name="Boore J.L."/>
            <person name="Simakov O."/>
            <person name="Marletaz F."/>
            <person name="Cho S.-J."/>
            <person name="Edsinger-Gonzales E."/>
            <person name="Havlak P."/>
            <person name="Kuo D.-H."/>
            <person name="Larsson T."/>
            <person name="Lv J."/>
            <person name="Arendt D."/>
            <person name="Savage R."/>
            <person name="Osoegawa K."/>
            <person name="de Jong P."/>
            <person name="Lindberg D.R."/>
            <person name="Seaver E.C."/>
            <person name="Weisblat D.A."/>
            <person name="Putnam N.H."/>
            <person name="Grigoriev I.V."/>
            <person name="Rokhsar D.S."/>
        </authorList>
    </citation>
    <scope>NUCLEOTIDE SEQUENCE</scope>
    <source>
        <strain evidence="17">I ESC-2004</strain>
    </source>
</reference>
<dbReference type="EnsemblMetazoa" id="CapteT185895">
    <property type="protein sequence ID" value="CapteP185895"/>
    <property type="gene ID" value="CapteG185895"/>
</dbReference>
<reference evidence="16" key="3">
    <citation type="submission" date="2015-06" db="UniProtKB">
        <authorList>
            <consortium name="EnsemblMetazoa"/>
        </authorList>
    </citation>
    <scope>IDENTIFICATION</scope>
</reference>
<evidence type="ECO:0008006" key="18">
    <source>
        <dbReference type="Google" id="ProtNLM"/>
    </source>
</evidence>
<dbReference type="GO" id="GO:0005789">
    <property type="term" value="C:endoplasmic reticulum membrane"/>
    <property type="evidence" value="ECO:0007669"/>
    <property type="project" value="UniProtKB-SubCell"/>
</dbReference>
<gene>
    <name evidence="15" type="ORF">CAPTEDRAFT_185895</name>
</gene>
<dbReference type="GO" id="GO:0005506">
    <property type="term" value="F:iron ion binding"/>
    <property type="evidence" value="ECO:0007669"/>
    <property type="project" value="InterPro"/>
</dbReference>
<dbReference type="GO" id="GO:0042446">
    <property type="term" value="P:hormone biosynthetic process"/>
    <property type="evidence" value="ECO:0007669"/>
    <property type="project" value="TreeGrafter"/>
</dbReference>
<evidence type="ECO:0000313" key="16">
    <source>
        <dbReference type="EnsemblMetazoa" id="CapteP185895"/>
    </source>
</evidence>
<keyword evidence="5 13" id="KW-0349">Heme</keyword>
<evidence type="ECO:0000256" key="3">
    <source>
        <dbReference type="ARBA" id="ARBA00004406"/>
    </source>
</evidence>
<dbReference type="PRINTS" id="PR00463">
    <property type="entry name" value="EP450I"/>
</dbReference>
<proteinExistence type="inferred from homology"/>
<dbReference type="GO" id="GO:0004508">
    <property type="term" value="F:steroid 17-alpha-monooxygenase activity"/>
    <property type="evidence" value="ECO:0007669"/>
    <property type="project" value="TreeGrafter"/>
</dbReference>
<keyword evidence="6 13" id="KW-0479">Metal-binding</keyword>
<comment type="cofactor">
    <cofactor evidence="1 13">
        <name>heme</name>
        <dbReference type="ChEBI" id="CHEBI:30413"/>
    </cofactor>
</comment>
<evidence type="ECO:0000256" key="6">
    <source>
        <dbReference type="ARBA" id="ARBA00022723"/>
    </source>
</evidence>
<evidence type="ECO:0000256" key="4">
    <source>
        <dbReference type="ARBA" id="ARBA00010617"/>
    </source>
</evidence>
<dbReference type="EMBL" id="KB310391">
    <property type="protein sequence ID" value="ELT91694.1"/>
    <property type="molecule type" value="Genomic_DNA"/>
</dbReference>
<dbReference type="GO" id="GO:0020037">
    <property type="term" value="F:heme binding"/>
    <property type="evidence" value="ECO:0007669"/>
    <property type="project" value="InterPro"/>
</dbReference>
<keyword evidence="11 14" id="KW-0503">Monooxygenase</keyword>
<dbReference type="FunFam" id="1.10.630.10:FF:000238">
    <property type="entry name" value="Cytochrome P450 2A6"/>
    <property type="match status" value="1"/>
</dbReference>
<dbReference type="Pfam" id="PF00067">
    <property type="entry name" value="p450"/>
    <property type="match status" value="1"/>
</dbReference>
<evidence type="ECO:0000256" key="11">
    <source>
        <dbReference type="ARBA" id="ARBA00023033"/>
    </source>
</evidence>
<dbReference type="PRINTS" id="PR00385">
    <property type="entry name" value="P450"/>
</dbReference>
<evidence type="ECO:0000313" key="15">
    <source>
        <dbReference type="EMBL" id="ELT91694.1"/>
    </source>
</evidence>
<dbReference type="PANTHER" id="PTHR24289">
    <property type="entry name" value="STEROID 17-ALPHA-HYDROXYLASE/17,20 LYASE"/>
    <property type="match status" value="1"/>
</dbReference>
<evidence type="ECO:0000256" key="2">
    <source>
        <dbReference type="ARBA" id="ARBA00004174"/>
    </source>
</evidence>
<evidence type="ECO:0000256" key="10">
    <source>
        <dbReference type="ARBA" id="ARBA00023004"/>
    </source>
</evidence>
<reference evidence="15 17" key="2">
    <citation type="journal article" date="2013" name="Nature">
        <title>Insights into bilaterian evolution from three spiralian genomes.</title>
        <authorList>
            <person name="Simakov O."/>
            <person name="Marletaz F."/>
            <person name="Cho S.J."/>
            <person name="Edsinger-Gonzales E."/>
            <person name="Havlak P."/>
            <person name="Hellsten U."/>
            <person name="Kuo D.H."/>
            <person name="Larsson T."/>
            <person name="Lv J."/>
            <person name="Arendt D."/>
            <person name="Savage R."/>
            <person name="Osoegawa K."/>
            <person name="de Jong P."/>
            <person name="Grimwood J."/>
            <person name="Chapman J.A."/>
            <person name="Shapiro H."/>
            <person name="Aerts A."/>
            <person name="Otillar R.P."/>
            <person name="Terry A.Y."/>
            <person name="Boore J.L."/>
            <person name="Grigoriev I.V."/>
            <person name="Lindberg D.R."/>
            <person name="Seaver E.C."/>
            <person name="Weisblat D.A."/>
            <person name="Putnam N.H."/>
            <person name="Rokhsar D.S."/>
        </authorList>
    </citation>
    <scope>NUCLEOTIDE SEQUENCE</scope>
    <source>
        <strain evidence="15 17">I ESC-2004</strain>
    </source>
</reference>
<dbReference type="PROSITE" id="PS00086">
    <property type="entry name" value="CYTOCHROME_P450"/>
    <property type="match status" value="1"/>
</dbReference>
<dbReference type="Proteomes" id="UP000014760">
    <property type="component" value="Unassembled WGS sequence"/>
</dbReference>
<comment type="similarity">
    <text evidence="4 14">Belongs to the cytochrome P450 family.</text>
</comment>
<dbReference type="PANTHER" id="PTHR24289:SF1">
    <property type="entry name" value="STEROID 17-ALPHA-HYDROXYLASE_17,20 LYASE"/>
    <property type="match status" value="1"/>
</dbReference>
<dbReference type="HOGENOM" id="CLU_001570_22_0_1"/>
<keyword evidence="8" id="KW-0492">Microsome</keyword>
<evidence type="ECO:0000256" key="14">
    <source>
        <dbReference type="RuleBase" id="RU000461"/>
    </source>
</evidence>
<evidence type="ECO:0000256" key="12">
    <source>
        <dbReference type="ARBA" id="ARBA00023136"/>
    </source>
</evidence>
<evidence type="ECO:0000256" key="5">
    <source>
        <dbReference type="ARBA" id="ARBA00022617"/>
    </source>
</evidence>
<accession>R7TD94</accession>
<dbReference type="InterPro" id="IPR017972">
    <property type="entry name" value="Cyt_P450_CS"/>
</dbReference>
<comment type="subcellular location">
    <subcellularLocation>
        <location evidence="3">Endoplasmic reticulum membrane</location>
        <topology evidence="3">Peripheral membrane protein</topology>
    </subcellularLocation>
    <subcellularLocation>
        <location evidence="2">Microsome membrane</location>
        <topology evidence="2">Peripheral membrane protein</topology>
    </subcellularLocation>
</comment>
<dbReference type="STRING" id="283909.R7TD94"/>
<dbReference type="EMBL" id="AMQN01002916">
    <property type="status" value="NOT_ANNOTATED_CDS"/>
    <property type="molecule type" value="Genomic_DNA"/>
</dbReference>
<dbReference type="AlphaFoldDB" id="R7TD94"/>
<evidence type="ECO:0000256" key="13">
    <source>
        <dbReference type="PIRSR" id="PIRSR602401-1"/>
    </source>
</evidence>
<organism evidence="15">
    <name type="scientific">Capitella teleta</name>
    <name type="common">Polychaete worm</name>
    <dbReference type="NCBI Taxonomy" id="283909"/>
    <lineage>
        <taxon>Eukaryota</taxon>
        <taxon>Metazoa</taxon>
        <taxon>Spiralia</taxon>
        <taxon>Lophotrochozoa</taxon>
        <taxon>Annelida</taxon>
        <taxon>Polychaeta</taxon>
        <taxon>Sedentaria</taxon>
        <taxon>Scolecida</taxon>
        <taxon>Capitellidae</taxon>
        <taxon>Capitella</taxon>
    </lineage>
</organism>
<name>R7TD94_CAPTE</name>
<protein>
    <recommendedName>
        <fullName evidence="18">Cytochrome P450</fullName>
    </recommendedName>
</protein>
<evidence type="ECO:0000256" key="9">
    <source>
        <dbReference type="ARBA" id="ARBA00023002"/>
    </source>
</evidence>
<dbReference type="InterPro" id="IPR002401">
    <property type="entry name" value="Cyt_P450_E_grp-I"/>
</dbReference>
<evidence type="ECO:0000256" key="8">
    <source>
        <dbReference type="ARBA" id="ARBA00022848"/>
    </source>
</evidence>
<dbReference type="OMA" id="TEDCIKW"/>
<keyword evidence="17" id="KW-1185">Reference proteome</keyword>
<dbReference type="Gene3D" id="1.10.630.10">
    <property type="entry name" value="Cytochrome P450"/>
    <property type="match status" value="1"/>
</dbReference>
<evidence type="ECO:0000256" key="7">
    <source>
        <dbReference type="ARBA" id="ARBA00022824"/>
    </source>
</evidence>